<gene>
    <name evidence="1" type="ORF">KL859_08130</name>
</gene>
<evidence type="ECO:0000313" key="2">
    <source>
        <dbReference type="Proteomes" id="UP000696413"/>
    </source>
</evidence>
<dbReference type="Proteomes" id="UP000696413">
    <property type="component" value="Unassembled WGS sequence"/>
</dbReference>
<dbReference type="RefSeq" id="WP_073678528.1">
    <property type="nucleotide sequence ID" value="NZ_CP092364.2"/>
</dbReference>
<protein>
    <recommendedName>
        <fullName evidence="3">ESX-1 secretion-associated protein</fullName>
    </recommendedName>
</protein>
<evidence type="ECO:0008006" key="3">
    <source>
        <dbReference type="Google" id="ProtNLM"/>
    </source>
</evidence>
<sequence length="99" mass="9785">MGSPLKVAPGQLRSAAADETAVGAAIGGLGIGDLLSAAVPAVSGLQSGRACVHAAPIVDAAVKAVADEVVAHADRLSQAAAAYERTDGESAHRLIRTMD</sequence>
<keyword evidence="2" id="KW-1185">Reference proteome</keyword>
<comment type="caution">
    <text evidence="1">The sequence shown here is derived from an EMBL/GenBank/DDBJ whole genome shotgun (WGS) entry which is preliminary data.</text>
</comment>
<proteinExistence type="predicted"/>
<reference evidence="1 2" key="1">
    <citation type="submission" date="2021-05" db="EMBL/GenBank/DDBJ databases">
        <title>Draft Genome Sequences of Clinical Respiratory Isolates of Mycobacterium goodii Recovered in Ireland.</title>
        <authorList>
            <person name="Flanagan P.R."/>
            <person name="Mok S."/>
            <person name="Roycroft E."/>
            <person name="Rogers T.R."/>
            <person name="Fitzgibbon M."/>
        </authorList>
    </citation>
    <scope>NUCLEOTIDE SEQUENCE [LARGE SCALE GENOMIC DNA]</scope>
    <source>
        <strain evidence="1 2">14IE55</strain>
    </source>
</reference>
<dbReference type="EMBL" id="JAHBOM010000005">
    <property type="protein sequence ID" value="MBU8822844.1"/>
    <property type="molecule type" value="Genomic_DNA"/>
</dbReference>
<organism evidence="1 2">
    <name type="scientific">Mycolicibacterium goodii</name>
    <name type="common">Mycobacterium goodii</name>
    <dbReference type="NCBI Taxonomy" id="134601"/>
    <lineage>
        <taxon>Bacteria</taxon>
        <taxon>Bacillati</taxon>
        <taxon>Actinomycetota</taxon>
        <taxon>Actinomycetes</taxon>
        <taxon>Mycobacteriales</taxon>
        <taxon>Mycobacteriaceae</taxon>
        <taxon>Mycolicibacterium</taxon>
    </lineage>
</organism>
<accession>A0ABS6HJI5</accession>
<name>A0ABS6HJI5_MYCGD</name>
<evidence type="ECO:0000313" key="1">
    <source>
        <dbReference type="EMBL" id="MBU8822844.1"/>
    </source>
</evidence>